<accession>A0A6L2K193</accession>
<feature type="coiled-coil region" evidence="2">
    <location>
        <begin position="148"/>
        <end position="175"/>
    </location>
</feature>
<keyword evidence="1" id="KW-0511">Multifunctional enzyme</keyword>
<dbReference type="PANTHER" id="PTHR37984">
    <property type="entry name" value="PROTEIN CBG26694"/>
    <property type="match status" value="1"/>
</dbReference>
<keyword evidence="2" id="KW-0175">Coiled coil</keyword>
<dbReference type="FunFam" id="3.30.70.270:FF:000020">
    <property type="entry name" value="Transposon Tf2-6 polyprotein-like Protein"/>
    <property type="match status" value="1"/>
</dbReference>
<keyword evidence="5" id="KW-0548">Nucleotidyltransferase</keyword>
<sequence length="644" mass="72601">MPITLGSGVNSKSYCSQAPHFLAYVPDPIELEDHVPAHIPEHPEDLVPAEDEAPIEAYIPKMRAAVPSTYHSLLPSGTPPLLPIPVPSTSRRAEIPEADTPPQKRLLLTTPRPGCEVGESSAVARQPGPTKPVVDVRSRESLEFYSRHHDAQKDRAAVRAEIEVLRRERLAYKQESIQTREALAISEAYSRVLEARVAVLETQARHHEWQRQTADDFASVKFYGLPPASRRYRSFVLRKMVFAGGFVQLSVVNAFSPSGNQTSWDQLVFLILNNSETTLFRRTMYRADPWTIRDRALIDRGVAAAMAEAVARRVRNGYDSNGSRPRLAQAVRECTYSNFLKCQPLKFKGTEGVVGLTQWVEKYIGGLPDMIHDSVKVTRPITMQEAIEFATKLMDNRIRDVVENKRKFEAQEYMSKGCHVFLANIPSTKDEDKSKGKRLEDVPVVREFPEVFPEDLPGIPPTRQMEFRIDLVAGAAPVARHIGLAGYYRRFIEGFLKIAKLMTKLTQKKVKFEWGDKQEAAFQLLKQKLCSAPILALPEGSEDFIVYCDASIKGLGAVLMQREKDTERPDKRQRSGDRHQPTSQQSSHRSHGQNNDRHGSDRRGGNDNHRGSNNNNNYSSSNNRLNFKSIQLSPIHEHDPNTTI</sequence>
<evidence type="ECO:0000313" key="5">
    <source>
        <dbReference type="EMBL" id="GEU42789.1"/>
    </source>
</evidence>
<comment type="caution">
    <text evidence="5">The sequence shown here is derived from an EMBL/GenBank/DDBJ whole genome shotgun (WGS) entry which is preliminary data.</text>
</comment>
<feature type="compositionally biased region" description="Basic and acidic residues" evidence="3">
    <location>
        <begin position="561"/>
        <end position="580"/>
    </location>
</feature>
<feature type="region of interest" description="Disordered" evidence="3">
    <location>
        <begin position="561"/>
        <end position="623"/>
    </location>
</feature>
<feature type="domain" description="Reverse transcriptase/retrotransposon-derived protein RNase H-like" evidence="4">
    <location>
        <begin position="514"/>
        <end position="568"/>
    </location>
</feature>
<feature type="compositionally biased region" description="Basic and acidic residues" evidence="3">
    <location>
        <begin position="594"/>
        <end position="610"/>
    </location>
</feature>
<dbReference type="Pfam" id="PF17919">
    <property type="entry name" value="RT_RNaseH_2"/>
    <property type="match status" value="1"/>
</dbReference>
<dbReference type="Gene3D" id="3.30.70.270">
    <property type="match status" value="1"/>
</dbReference>
<protein>
    <submittedName>
        <fullName evidence="5">Putative reverse transcriptase domain-containing protein</fullName>
    </submittedName>
</protein>
<dbReference type="InterPro" id="IPR043502">
    <property type="entry name" value="DNA/RNA_pol_sf"/>
</dbReference>
<dbReference type="EMBL" id="BKCJ010001617">
    <property type="protein sequence ID" value="GEU42789.1"/>
    <property type="molecule type" value="Genomic_DNA"/>
</dbReference>
<evidence type="ECO:0000256" key="2">
    <source>
        <dbReference type="SAM" id="Coils"/>
    </source>
</evidence>
<dbReference type="InterPro" id="IPR043128">
    <property type="entry name" value="Rev_trsase/Diguanyl_cyclase"/>
</dbReference>
<proteinExistence type="predicted"/>
<dbReference type="InterPro" id="IPR050951">
    <property type="entry name" value="Retrovirus_Pol_polyprotein"/>
</dbReference>
<evidence type="ECO:0000256" key="1">
    <source>
        <dbReference type="ARBA" id="ARBA00023268"/>
    </source>
</evidence>
<keyword evidence="5" id="KW-0808">Transferase</keyword>
<evidence type="ECO:0000256" key="3">
    <source>
        <dbReference type="SAM" id="MobiDB-lite"/>
    </source>
</evidence>
<dbReference type="GO" id="GO:0003964">
    <property type="term" value="F:RNA-directed DNA polymerase activity"/>
    <property type="evidence" value="ECO:0007669"/>
    <property type="project" value="UniProtKB-KW"/>
</dbReference>
<feature type="compositionally biased region" description="Low complexity" evidence="3">
    <location>
        <begin position="611"/>
        <end position="623"/>
    </location>
</feature>
<evidence type="ECO:0000259" key="4">
    <source>
        <dbReference type="Pfam" id="PF17919"/>
    </source>
</evidence>
<dbReference type="SUPFAM" id="SSF56672">
    <property type="entry name" value="DNA/RNA polymerases"/>
    <property type="match status" value="1"/>
</dbReference>
<gene>
    <name evidence="5" type="ORF">Tci_014767</name>
</gene>
<name>A0A6L2K193_TANCI</name>
<dbReference type="InterPro" id="IPR041577">
    <property type="entry name" value="RT_RNaseH_2"/>
</dbReference>
<reference evidence="5" key="1">
    <citation type="journal article" date="2019" name="Sci. Rep.">
        <title>Draft genome of Tanacetum cinerariifolium, the natural source of mosquito coil.</title>
        <authorList>
            <person name="Yamashiro T."/>
            <person name="Shiraishi A."/>
            <person name="Satake H."/>
            <person name="Nakayama K."/>
        </authorList>
    </citation>
    <scope>NUCLEOTIDE SEQUENCE</scope>
</reference>
<dbReference type="AlphaFoldDB" id="A0A6L2K193"/>
<keyword evidence="5" id="KW-0695">RNA-directed DNA polymerase</keyword>
<dbReference type="PANTHER" id="PTHR37984:SF5">
    <property type="entry name" value="PROTEIN NYNRIN-LIKE"/>
    <property type="match status" value="1"/>
</dbReference>
<organism evidence="5">
    <name type="scientific">Tanacetum cinerariifolium</name>
    <name type="common">Dalmatian daisy</name>
    <name type="synonym">Chrysanthemum cinerariifolium</name>
    <dbReference type="NCBI Taxonomy" id="118510"/>
    <lineage>
        <taxon>Eukaryota</taxon>
        <taxon>Viridiplantae</taxon>
        <taxon>Streptophyta</taxon>
        <taxon>Embryophyta</taxon>
        <taxon>Tracheophyta</taxon>
        <taxon>Spermatophyta</taxon>
        <taxon>Magnoliopsida</taxon>
        <taxon>eudicotyledons</taxon>
        <taxon>Gunneridae</taxon>
        <taxon>Pentapetalae</taxon>
        <taxon>asterids</taxon>
        <taxon>campanulids</taxon>
        <taxon>Asterales</taxon>
        <taxon>Asteraceae</taxon>
        <taxon>Asteroideae</taxon>
        <taxon>Anthemideae</taxon>
        <taxon>Anthemidinae</taxon>
        <taxon>Tanacetum</taxon>
    </lineage>
</organism>